<evidence type="ECO:0000313" key="2">
    <source>
        <dbReference type="EMBL" id="MBW4665930.1"/>
    </source>
</evidence>
<dbReference type="AlphaFoldDB" id="A0A951QHE7"/>
<dbReference type="InterPro" id="IPR045608">
    <property type="entry name" value="Trypco2"/>
</dbReference>
<protein>
    <recommendedName>
        <fullName evidence="1">Trypsin-co-occurring domain-containing protein</fullName>
    </recommendedName>
</protein>
<reference evidence="2" key="1">
    <citation type="submission" date="2021-05" db="EMBL/GenBank/DDBJ databases">
        <authorList>
            <person name="Pietrasiak N."/>
            <person name="Ward R."/>
            <person name="Stajich J.E."/>
            <person name="Kurbessoian T."/>
        </authorList>
    </citation>
    <scope>NUCLEOTIDE SEQUENCE</scope>
    <source>
        <strain evidence="2">GSE-NOS-MK-12-04C</strain>
    </source>
</reference>
<reference evidence="2" key="2">
    <citation type="journal article" date="2022" name="Microbiol. Resour. Announc.">
        <title>Metagenome Sequencing to Explore Phylogenomics of Terrestrial Cyanobacteria.</title>
        <authorList>
            <person name="Ward R.D."/>
            <person name="Stajich J.E."/>
            <person name="Johansen J.R."/>
            <person name="Huntemann M."/>
            <person name="Clum A."/>
            <person name="Foster B."/>
            <person name="Foster B."/>
            <person name="Roux S."/>
            <person name="Palaniappan K."/>
            <person name="Varghese N."/>
            <person name="Mukherjee S."/>
            <person name="Reddy T.B.K."/>
            <person name="Daum C."/>
            <person name="Copeland A."/>
            <person name="Chen I.A."/>
            <person name="Ivanova N.N."/>
            <person name="Kyrpides N.C."/>
            <person name="Shapiro N."/>
            <person name="Eloe-Fadrosh E.A."/>
            <person name="Pietrasiak N."/>
        </authorList>
    </citation>
    <scope>NUCLEOTIDE SEQUENCE</scope>
    <source>
        <strain evidence="2">GSE-NOS-MK-12-04C</strain>
    </source>
</reference>
<name>A0A951QHE7_9CYAN</name>
<sequence>MSNEIGLAELIQQVKQELLTTYPGSENDTPLLSIDSVELELQVTVKKEGKAGIKINVLQFGGGELSGGANRDDVQKVKVKLSPLVSKEVLINTYGKKNPEKYQQFVDQTLEGILKGSDDPGI</sequence>
<dbReference type="EMBL" id="JAHHGZ010000001">
    <property type="protein sequence ID" value="MBW4665930.1"/>
    <property type="molecule type" value="Genomic_DNA"/>
</dbReference>
<evidence type="ECO:0000313" key="3">
    <source>
        <dbReference type="Proteomes" id="UP000729701"/>
    </source>
</evidence>
<dbReference type="Proteomes" id="UP000729701">
    <property type="component" value="Unassembled WGS sequence"/>
</dbReference>
<accession>A0A951QHE7</accession>
<comment type="caution">
    <text evidence="2">The sequence shown here is derived from an EMBL/GenBank/DDBJ whole genome shotgun (WGS) entry which is preliminary data.</text>
</comment>
<organism evidence="2 3">
    <name type="scientific">Cyanomargarita calcarea GSE-NOS-MK-12-04C</name>
    <dbReference type="NCBI Taxonomy" id="2839659"/>
    <lineage>
        <taxon>Bacteria</taxon>
        <taxon>Bacillati</taxon>
        <taxon>Cyanobacteriota</taxon>
        <taxon>Cyanophyceae</taxon>
        <taxon>Nostocales</taxon>
        <taxon>Cyanomargaritaceae</taxon>
        <taxon>Cyanomargarita</taxon>
    </lineage>
</organism>
<dbReference type="Pfam" id="PF19631">
    <property type="entry name" value="Trypco2"/>
    <property type="match status" value="1"/>
</dbReference>
<feature type="domain" description="Trypsin-co-occurring" evidence="1">
    <location>
        <begin position="5"/>
        <end position="83"/>
    </location>
</feature>
<gene>
    <name evidence="2" type="ORF">KME60_00445</name>
</gene>
<proteinExistence type="predicted"/>
<evidence type="ECO:0000259" key="1">
    <source>
        <dbReference type="Pfam" id="PF19631"/>
    </source>
</evidence>